<protein>
    <submittedName>
        <fullName evidence="2">ATP-dependent transcriptional regulator</fullName>
    </submittedName>
</protein>
<dbReference type="RefSeq" id="WP_096434134.1">
    <property type="nucleotide sequence ID" value="NZ_NTJD01000009.1"/>
</dbReference>
<dbReference type="AlphaFoldDB" id="A0A2A4CMJ9"/>
<feature type="signal peptide" evidence="1">
    <location>
        <begin position="1"/>
        <end position="26"/>
    </location>
</feature>
<reference evidence="2 3" key="1">
    <citation type="submission" date="2017-09" db="EMBL/GenBank/DDBJ databases">
        <title>A multilocus sequence analysis scheme for characterization of bacteria in the genus Thioclava.</title>
        <authorList>
            <person name="Liu Y."/>
            <person name="Shao Z."/>
        </authorList>
    </citation>
    <scope>NUCLEOTIDE SEQUENCE [LARGE SCALE GENOMIC DNA]</scope>
    <source>
        <strain evidence="2 3">CAU 1312</strain>
    </source>
</reference>
<dbReference type="SUPFAM" id="SSF48452">
    <property type="entry name" value="TPR-like"/>
    <property type="match status" value="1"/>
</dbReference>
<accession>A0A2A4CMJ9</accession>
<gene>
    <name evidence="2" type="ORF">CLN94_11700</name>
</gene>
<evidence type="ECO:0000256" key="1">
    <source>
        <dbReference type="SAM" id="SignalP"/>
    </source>
</evidence>
<evidence type="ECO:0000313" key="3">
    <source>
        <dbReference type="Proteomes" id="UP000243507"/>
    </source>
</evidence>
<dbReference type="PROSITE" id="PS51257">
    <property type="entry name" value="PROKAR_LIPOPROTEIN"/>
    <property type="match status" value="1"/>
</dbReference>
<organism evidence="2 3">
    <name type="scientific">Pseudothioclava arenosa</name>
    <dbReference type="NCBI Taxonomy" id="1795308"/>
    <lineage>
        <taxon>Bacteria</taxon>
        <taxon>Pseudomonadati</taxon>
        <taxon>Pseudomonadota</taxon>
        <taxon>Alphaproteobacteria</taxon>
        <taxon>Rhodobacterales</taxon>
        <taxon>Paracoccaceae</taxon>
        <taxon>Pseudothioclava</taxon>
    </lineage>
</organism>
<dbReference type="Proteomes" id="UP000243507">
    <property type="component" value="Unassembled WGS sequence"/>
</dbReference>
<sequence>MRLPFRPLARRKTPLLTALPLWLGLAALGLTGCAPQPEATARAPANALILPLAEPTPLPATPAPGARLPPNSQLAQDFLELNFALETGRELPRFSRFEGPISVSMAGRIPATAQVDLAQLLSRLRNEAGVPISTAPGAANRIQIEFLPKRQMQARVPNAACFVVPGVAGWADYLRHRNGPRTDWAGLQTRQLVSVFIPSDASPQEVRDCLHEEISQGLGPLNDLYRLPDTVWNDDNFHAVLTRFDMLMLRLAYAPEMRSGMSRPEVMARLPGLLARLNPGGGAAMGVAPPAPTPQAYVEAVTGALGGARSTPQRHASAQRALMIAQAQGWADSRTAFAWFVIGRLSLQADPPAALAAFDRAEALYHPLPGAGIQIAHIDMQRAAHALGTGQPEQATRLVDRALGPARAGQNAALMTTLYMIRAEAQARLGNTAAARQARLDMGRWARYGFGSDVAVLRRVAEVAALAEAGARIN</sequence>
<dbReference type="InterPro" id="IPR011990">
    <property type="entry name" value="TPR-like_helical_dom_sf"/>
</dbReference>
<keyword evidence="3" id="KW-1185">Reference proteome</keyword>
<dbReference type="InterPro" id="IPR021323">
    <property type="entry name" value="DUF2927"/>
</dbReference>
<evidence type="ECO:0000313" key="2">
    <source>
        <dbReference type="EMBL" id="PCD75815.1"/>
    </source>
</evidence>
<name>A0A2A4CMJ9_9RHOB</name>
<dbReference type="OrthoDB" id="7823193at2"/>
<feature type="chain" id="PRO_5012494872" evidence="1">
    <location>
        <begin position="27"/>
        <end position="474"/>
    </location>
</feature>
<comment type="caution">
    <text evidence="2">The sequence shown here is derived from an EMBL/GenBank/DDBJ whole genome shotgun (WGS) entry which is preliminary data.</text>
</comment>
<dbReference type="Pfam" id="PF11150">
    <property type="entry name" value="DUF2927"/>
    <property type="match status" value="1"/>
</dbReference>
<dbReference type="EMBL" id="NTJD01000009">
    <property type="protein sequence ID" value="PCD75815.1"/>
    <property type="molecule type" value="Genomic_DNA"/>
</dbReference>
<keyword evidence="1" id="KW-0732">Signal</keyword>
<proteinExistence type="predicted"/>